<protein>
    <submittedName>
        <fullName evidence="2">Uncharacterized protein</fullName>
    </submittedName>
</protein>
<proteinExistence type="predicted"/>
<reference evidence="3" key="1">
    <citation type="journal article" date="2019" name="Int. J. Syst. Evol. Microbiol.">
        <title>The Global Catalogue of Microorganisms (GCM) 10K type strain sequencing project: providing services to taxonomists for standard genome sequencing and annotation.</title>
        <authorList>
            <consortium name="The Broad Institute Genomics Platform"/>
            <consortium name="The Broad Institute Genome Sequencing Center for Infectious Disease"/>
            <person name="Wu L."/>
            <person name="Ma J."/>
        </authorList>
    </citation>
    <scope>NUCLEOTIDE SEQUENCE [LARGE SCALE GENOMIC DNA]</scope>
    <source>
        <strain evidence="3">JCM 30846</strain>
    </source>
</reference>
<gene>
    <name evidence="2" type="ORF">GCM10023082_20390</name>
</gene>
<comment type="caution">
    <text evidence="2">The sequence shown here is derived from an EMBL/GenBank/DDBJ whole genome shotgun (WGS) entry which is preliminary data.</text>
</comment>
<evidence type="ECO:0000313" key="2">
    <source>
        <dbReference type="EMBL" id="GAA3722475.1"/>
    </source>
</evidence>
<name>A0ABP7EUV3_9ACTN</name>
<accession>A0ABP7EUV3</accession>
<sequence>MVIGSVTTMMTKAYRATSRPARDSETPRPPATWGSNPMGSVSVVIDMKPARNRRARPARPDRRDDVISTRSFTAGTVNFHTGVKVKTRENRMRREDQ</sequence>
<keyword evidence="3" id="KW-1185">Reference proteome</keyword>
<evidence type="ECO:0000313" key="3">
    <source>
        <dbReference type="Proteomes" id="UP001499884"/>
    </source>
</evidence>
<dbReference type="Proteomes" id="UP001499884">
    <property type="component" value="Unassembled WGS sequence"/>
</dbReference>
<feature type="region of interest" description="Disordered" evidence="1">
    <location>
        <begin position="1"/>
        <end position="40"/>
    </location>
</feature>
<feature type="compositionally biased region" description="Polar residues" evidence="1">
    <location>
        <begin position="1"/>
        <end position="10"/>
    </location>
</feature>
<organism evidence="2 3">
    <name type="scientific">Streptomyces tremellae</name>
    <dbReference type="NCBI Taxonomy" id="1124239"/>
    <lineage>
        <taxon>Bacteria</taxon>
        <taxon>Bacillati</taxon>
        <taxon>Actinomycetota</taxon>
        <taxon>Actinomycetes</taxon>
        <taxon>Kitasatosporales</taxon>
        <taxon>Streptomycetaceae</taxon>
        <taxon>Streptomyces</taxon>
    </lineage>
</organism>
<dbReference type="EMBL" id="BAABEP010000009">
    <property type="protein sequence ID" value="GAA3722475.1"/>
    <property type="molecule type" value="Genomic_DNA"/>
</dbReference>
<evidence type="ECO:0000256" key="1">
    <source>
        <dbReference type="SAM" id="MobiDB-lite"/>
    </source>
</evidence>